<keyword evidence="1" id="KW-0732">Signal</keyword>
<evidence type="ECO:0000313" key="2">
    <source>
        <dbReference type="EMBL" id="KAK9875667.1"/>
    </source>
</evidence>
<feature type="chain" id="PRO_5043396620" evidence="1">
    <location>
        <begin position="19"/>
        <end position="187"/>
    </location>
</feature>
<evidence type="ECO:0000256" key="1">
    <source>
        <dbReference type="SAM" id="SignalP"/>
    </source>
</evidence>
<dbReference type="PANTHER" id="PTHR31649:SF10">
    <property type="entry name" value="IP19903P-RELATED"/>
    <property type="match status" value="1"/>
</dbReference>
<dbReference type="PANTHER" id="PTHR31649">
    <property type="entry name" value="AGAP009604-PA"/>
    <property type="match status" value="1"/>
</dbReference>
<dbReference type="AlphaFoldDB" id="A0AAW1TVS1"/>
<protein>
    <submittedName>
        <fullName evidence="2">Uncharacterized protein</fullName>
    </submittedName>
</protein>
<reference evidence="2 3" key="1">
    <citation type="submission" date="2023-03" db="EMBL/GenBank/DDBJ databases">
        <title>Genome insight into feeding habits of ladybird beetles.</title>
        <authorList>
            <person name="Li H.-S."/>
            <person name="Huang Y.-H."/>
            <person name="Pang H."/>
        </authorList>
    </citation>
    <scope>NUCLEOTIDE SEQUENCE [LARGE SCALE GENOMIC DNA]</scope>
    <source>
        <strain evidence="2">SYSU_2023b</strain>
        <tissue evidence="2">Whole body</tissue>
    </source>
</reference>
<feature type="signal peptide" evidence="1">
    <location>
        <begin position="1"/>
        <end position="18"/>
    </location>
</feature>
<name>A0AAW1TVS1_9CUCU</name>
<proteinExistence type="predicted"/>
<dbReference type="Proteomes" id="UP001431783">
    <property type="component" value="Unassembled WGS sequence"/>
</dbReference>
<sequence>MMKVIILLVIILATKIEAACRPRFHYWRPYNGTIPNDAFVAGLDDDGRRNYIVKIMPLDEYSWVVPAQLRECEHHVNFGWCCGTDKVMKIDQFIEVLCTNDPLNLAWRKVNRFADEISNHCCFVQGGYGKHDNHVYNNLIGRIIVNGILYTGRAYLERSWDGIHFMDGMNSTKLTQNFEMLTYDCQR</sequence>
<organism evidence="2 3">
    <name type="scientific">Henosepilachna vigintioctopunctata</name>
    <dbReference type="NCBI Taxonomy" id="420089"/>
    <lineage>
        <taxon>Eukaryota</taxon>
        <taxon>Metazoa</taxon>
        <taxon>Ecdysozoa</taxon>
        <taxon>Arthropoda</taxon>
        <taxon>Hexapoda</taxon>
        <taxon>Insecta</taxon>
        <taxon>Pterygota</taxon>
        <taxon>Neoptera</taxon>
        <taxon>Endopterygota</taxon>
        <taxon>Coleoptera</taxon>
        <taxon>Polyphaga</taxon>
        <taxon>Cucujiformia</taxon>
        <taxon>Coccinelloidea</taxon>
        <taxon>Coccinellidae</taxon>
        <taxon>Epilachninae</taxon>
        <taxon>Epilachnini</taxon>
        <taxon>Henosepilachna</taxon>
    </lineage>
</organism>
<evidence type="ECO:0000313" key="3">
    <source>
        <dbReference type="Proteomes" id="UP001431783"/>
    </source>
</evidence>
<gene>
    <name evidence="2" type="ORF">WA026_009463</name>
</gene>
<dbReference type="EMBL" id="JARQZJ010000034">
    <property type="protein sequence ID" value="KAK9875667.1"/>
    <property type="molecule type" value="Genomic_DNA"/>
</dbReference>
<accession>A0AAW1TVS1</accession>
<keyword evidence="3" id="KW-1185">Reference proteome</keyword>
<comment type="caution">
    <text evidence="2">The sequence shown here is derived from an EMBL/GenBank/DDBJ whole genome shotgun (WGS) entry which is preliminary data.</text>
</comment>